<reference evidence="1 2" key="1">
    <citation type="submission" date="2020-03" db="EMBL/GenBank/DDBJ databases">
        <title>Soil Listeria distribution.</title>
        <authorList>
            <person name="Liao J."/>
            <person name="Wiedmann M."/>
        </authorList>
    </citation>
    <scope>NUCLEOTIDE SEQUENCE [LARGE SCALE GENOMIC DNA]</scope>
    <source>
        <strain evidence="1 2">FSL L7-1816</strain>
    </source>
</reference>
<proteinExistence type="predicted"/>
<evidence type="ECO:0000313" key="2">
    <source>
        <dbReference type="Proteomes" id="UP000543379"/>
    </source>
</evidence>
<dbReference type="EMBL" id="JAAROV010000004">
    <property type="protein sequence ID" value="MBC1317739.1"/>
    <property type="molecule type" value="Genomic_DNA"/>
</dbReference>
<accession>A0A841XXB2</accession>
<dbReference type="Pfam" id="PF22091">
    <property type="entry name" value="DUF6941"/>
    <property type="match status" value="1"/>
</dbReference>
<dbReference type="Proteomes" id="UP000543379">
    <property type="component" value="Unassembled WGS sequence"/>
</dbReference>
<sequence>MVKLQTFIISEQQGFEGDKLVVKNPNYIFRPTSVPGNYSLALALGFVGEGIREKNTFSIKMLDPKGGTFNETPDIELVPPGEKEREVLKLYPDEIANLNIVMDLPNAEFRLEGKYTTIISLNGEELDRKDFFIVAKEKSIYGQF</sequence>
<dbReference type="AlphaFoldDB" id="A0A841XXB2"/>
<name>A0A841XXB2_9LIST</name>
<gene>
    <name evidence="1" type="ORF">HB811_13225</name>
</gene>
<organism evidence="1 2">
    <name type="scientific">Listeria booriae</name>
    <dbReference type="NCBI Taxonomy" id="1552123"/>
    <lineage>
        <taxon>Bacteria</taxon>
        <taxon>Bacillati</taxon>
        <taxon>Bacillota</taxon>
        <taxon>Bacilli</taxon>
        <taxon>Bacillales</taxon>
        <taxon>Listeriaceae</taxon>
        <taxon>Listeria</taxon>
    </lineage>
</organism>
<evidence type="ECO:0000313" key="1">
    <source>
        <dbReference type="EMBL" id="MBC1317739.1"/>
    </source>
</evidence>
<dbReference type="InterPro" id="IPR054221">
    <property type="entry name" value="DUF6941"/>
</dbReference>
<comment type="caution">
    <text evidence="1">The sequence shown here is derived from an EMBL/GenBank/DDBJ whole genome shotgun (WGS) entry which is preliminary data.</text>
</comment>
<protein>
    <submittedName>
        <fullName evidence="1">Uncharacterized protein</fullName>
    </submittedName>
</protein>
<dbReference type="RefSeq" id="WP_185382741.1">
    <property type="nucleotide sequence ID" value="NZ_JAAROV010000004.1"/>
</dbReference>